<keyword evidence="1" id="KW-0812">Transmembrane</keyword>
<dbReference type="AlphaFoldDB" id="A0A5C5YKI1"/>
<dbReference type="EMBL" id="SJPK01000001">
    <property type="protein sequence ID" value="TWT75288.1"/>
    <property type="molecule type" value="Genomic_DNA"/>
</dbReference>
<keyword evidence="3" id="KW-1185">Reference proteome</keyword>
<accession>A0A5C5YKI1</accession>
<dbReference type="Proteomes" id="UP000318053">
    <property type="component" value="Unassembled WGS sequence"/>
</dbReference>
<evidence type="ECO:0000256" key="1">
    <source>
        <dbReference type="SAM" id="Phobius"/>
    </source>
</evidence>
<reference evidence="2 3" key="1">
    <citation type="submission" date="2019-02" db="EMBL/GenBank/DDBJ databases">
        <title>Deep-cultivation of Planctomycetes and their phenomic and genomic characterization uncovers novel biology.</title>
        <authorList>
            <person name="Wiegand S."/>
            <person name="Jogler M."/>
            <person name="Boedeker C."/>
            <person name="Pinto D."/>
            <person name="Vollmers J."/>
            <person name="Rivas-Marin E."/>
            <person name="Kohn T."/>
            <person name="Peeters S.H."/>
            <person name="Heuer A."/>
            <person name="Rast P."/>
            <person name="Oberbeckmann S."/>
            <person name="Bunk B."/>
            <person name="Jeske O."/>
            <person name="Meyerdierks A."/>
            <person name="Storesund J.E."/>
            <person name="Kallscheuer N."/>
            <person name="Luecker S."/>
            <person name="Lage O.M."/>
            <person name="Pohl T."/>
            <person name="Merkel B.J."/>
            <person name="Hornburger P."/>
            <person name="Mueller R.-W."/>
            <person name="Bruemmer F."/>
            <person name="Labrenz M."/>
            <person name="Spormann A.M."/>
            <person name="Op Den Camp H."/>
            <person name="Overmann J."/>
            <person name="Amann R."/>
            <person name="Jetten M.S.M."/>
            <person name="Mascher T."/>
            <person name="Medema M.H."/>
            <person name="Devos D.P."/>
            <person name="Kaster A.-K."/>
            <person name="Ovreas L."/>
            <person name="Rohde M."/>
            <person name="Galperin M.Y."/>
            <person name="Jogler C."/>
        </authorList>
    </citation>
    <scope>NUCLEOTIDE SEQUENCE [LARGE SCALE GENOMIC DNA]</scope>
    <source>
        <strain evidence="2 3">CA85</strain>
    </source>
</reference>
<name>A0A5C5YKI1_9BACT</name>
<evidence type="ECO:0000313" key="3">
    <source>
        <dbReference type="Proteomes" id="UP000318053"/>
    </source>
</evidence>
<comment type="caution">
    <text evidence="2">The sequence shown here is derived from an EMBL/GenBank/DDBJ whole genome shotgun (WGS) entry which is preliminary data.</text>
</comment>
<keyword evidence="1" id="KW-1133">Transmembrane helix</keyword>
<organism evidence="2 3">
    <name type="scientific">Allorhodopirellula solitaria</name>
    <dbReference type="NCBI Taxonomy" id="2527987"/>
    <lineage>
        <taxon>Bacteria</taxon>
        <taxon>Pseudomonadati</taxon>
        <taxon>Planctomycetota</taxon>
        <taxon>Planctomycetia</taxon>
        <taxon>Pirellulales</taxon>
        <taxon>Pirellulaceae</taxon>
        <taxon>Allorhodopirellula</taxon>
    </lineage>
</organism>
<proteinExistence type="predicted"/>
<evidence type="ECO:0000313" key="2">
    <source>
        <dbReference type="EMBL" id="TWT75288.1"/>
    </source>
</evidence>
<feature type="transmembrane region" description="Helical" evidence="1">
    <location>
        <begin position="393"/>
        <end position="413"/>
    </location>
</feature>
<sequence length="427" mass="46811">MLFSQSRLYHIHMIEYMLPSLNARWPLNIRSFIIQRQRESRRGNVASWDATWDRTGLPGGLRSHRAPTGGSTHPRHLSCWFGIAIACFLAVAAQESLADDPLARLREATATAWSQVAARTETMRAEATSIKTINSGGKKTVLTHGLIYKRKGSQQSLEVRNLTENGGHSDRVFAINPRYGFQLTSASNQASAGGWVIRDAGPNYGISANLPAVIDEMTHSVFSVPGKIATLPLDMLINSEGLTLVRSTKKNGMTNRPEALLVEFDYTPTAEDLKQWSAEGFGQATPPAMSGTMTLVPNWHYALANYSVTARPNVIGRGKSSPVRISASIDYRSRNIATIPSRVEQTISSDGMTREVKCDIAEVAFDGVDDSEFTLTHYGLPEVAVEPVRLSTGWKLILLSNAILAIGLLVLLYHRFYAKSKGGHSTN</sequence>
<keyword evidence="1" id="KW-0472">Membrane</keyword>
<gene>
    <name evidence="2" type="ORF">CA85_05780</name>
</gene>
<protein>
    <submittedName>
        <fullName evidence="2">Uncharacterized protein</fullName>
    </submittedName>
</protein>